<keyword evidence="2 5" id="KW-0479">Metal-binding</keyword>
<dbReference type="Gene3D" id="3.90.45.10">
    <property type="entry name" value="Peptide deformylase"/>
    <property type="match status" value="1"/>
</dbReference>
<protein>
    <recommendedName>
        <fullName evidence="5">Peptide deformylase</fullName>
        <shortName evidence="5">PDF</shortName>
        <ecNumber evidence="5">3.5.1.88</ecNumber>
    </recommendedName>
    <alternativeName>
        <fullName evidence="5">Polypeptide deformylase</fullName>
    </alternativeName>
</protein>
<dbReference type="InterPro" id="IPR036821">
    <property type="entry name" value="Peptide_deformylase_sf"/>
</dbReference>
<dbReference type="EC" id="3.5.1.88" evidence="5"/>
<feature type="active site" evidence="5">
    <location>
        <position position="156"/>
    </location>
</feature>
<comment type="caution">
    <text evidence="6">The sequence shown here is derived from an EMBL/GenBank/DDBJ whole genome shotgun (WGS) entry which is preliminary data.</text>
</comment>
<feature type="binding site" evidence="5">
    <location>
        <position position="155"/>
    </location>
    <ligand>
        <name>Fe cation</name>
        <dbReference type="ChEBI" id="CHEBI:24875"/>
    </ligand>
</feature>
<feature type="binding site" evidence="5">
    <location>
        <position position="159"/>
    </location>
    <ligand>
        <name>Fe cation</name>
        <dbReference type="ChEBI" id="CHEBI:24875"/>
    </ligand>
</feature>
<dbReference type="SUPFAM" id="SSF56420">
    <property type="entry name" value="Peptide deformylase"/>
    <property type="match status" value="1"/>
</dbReference>
<evidence type="ECO:0000256" key="3">
    <source>
        <dbReference type="ARBA" id="ARBA00022801"/>
    </source>
</evidence>
<dbReference type="PANTHER" id="PTHR10458:SF2">
    <property type="entry name" value="PEPTIDE DEFORMYLASE, MITOCHONDRIAL"/>
    <property type="match status" value="1"/>
</dbReference>
<comment type="cofactor">
    <cofactor evidence="5">
        <name>Fe(2+)</name>
        <dbReference type="ChEBI" id="CHEBI:29033"/>
    </cofactor>
    <text evidence="5">Binds 1 Fe(2+) ion.</text>
</comment>
<evidence type="ECO:0000313" key="7">
    <source>
        <dbReference type="Proteomes" id="UP000249396"/>
    </source>
</evidence>
<dbReference type="PANTHER" id="PTHR10458">
    <property type="entry name" value="PEPTIDE DEFORMYLASE"/>
    <property type="match status" value="1"/>
</dbReference>
<name>A0A2W4QQJ8_9GAMM</name>
<evidence type="ECO:0000313" key="6">
    <source>
        <dbReference type="EMBL" id="PZN74292.1"/>
    </source>
</evidence>
<proteinExistence type="inferred from homology"/>
<evidence type="ECO:0000256" key="5">
    <source>
        <dbReference type="HAMAP-Rule" id="MF_00163"/>
    </source>
</evidence>
<evidence type="ECO:0000256" key="2">
    <source>
        <dbReference type="ARBA" id="ARBA00022723"/>
    </source>
</evidence>
<keyword evidence="4 5" id="KW-0648">Protein biosynthesis</keyword>
<reference evidence="6 7" key="1">
    <citation type="journal article" date="2018" name="Aquat. Microb. Ecol.">
        <title>Gammaproteobacterial methanotrophs dominate.</title>
        <authorList>
            <person name="Rissanen A.J."/>
            <person name="Saarenheimo J."/>
            <person name="Tiirola M."/>
            <person name="Peura S."/>
            <person name="Aalto S.L."/>
            <person name="Karvinen A."/>
            <person name="Nykanen H."/>
        </authorList>
    </citation>
    <scope>NUCLEOTIDE SEQUENCE [LARGE SCALE GENOMIC DNA]</scope>
    <source>
        <strain evidence="6">AMbin10</strain>
    </source>
</reference>
<dbReference type="Proteomes" id="UP000249396">
    <property type="component" value="Unassembled WGS sequence"/>
</dbReference>
<comment type="catalytic activity">
    <reaction evidence="5">
        <text>N-terminal N-formyl-L-methionyl-[peptide] + H2O = N-terminal L-methionyl-[peptide] + formate</text>
        <dbReference type="Rhea" id="RHEA:24420"/>
        <dbReference type="Rhea" id="RHEA-COMP:10639"/>
        <dbReference type="Rhea" id="RHEA-COMP:10640"/>
        <dbReference type="ChEBI" id="CHEBI:15377"/>
        <dbReference type="ChEBI" id="CHEBI:15740"/>
        <dbReference type="ChEBI" id="CHEBI:49298"/>
        <dbReference type="ChEBI" id="CHEBI:64731"/>
        <dbReference type="EC" id="3.5.1.88"/>
    </reaction>
</comment>
<dbReference type="AlphaFoldDB" id="A0A2W4QQJ8"/>
<comment type="function">
    <text evidence="5">Removes the formyl group from the N-terminal Met of newly synthesized proteins. Requires at least a dipeptide for an efficient rate of reaction. N-terminal L-methionine is a prerequisite for activity but the enzyme has broad specificity at other positions.</text>
</comment>
<accession>A0A2W4QQJ8</accession>
<feature type="binding site" evidence="5">
    <location>
        <position position="113"/>
    </location>
    <ligand>
        <name>Fe cation</name>
        <dbReference type="ChEBI" id="CHEBI:24875"/>
    </ligand>
</feature>
<dbReference type="GO" id="GO:0042586">
    <property type="term" value="F:peptide deformylase activity"/>
    <property type="evidence" value="ECO:0007669"/>
    <property type="project" value="UniProtKB-UniRule"/>
</dbReference>
<dbReference type="InterPro" id="IPR023635">
    <property type="entry name" value="Peptide_deformylase"/>
</dbReference>
<dbReference type="EMBL" id="QJPH01000433">
    <property type="protein sequence ID" value="PZN74292.1"/>
    <property type="molecule type" value="Genomic_DNA"/>
</dbReference>
<evidence type="ECO:0000256" key="1">
    <source>
        <dbReference type="ARBA" id="ARBA00010759"/>
    </source>
</evidence>
<keyword evidence="3 5" id="KW-0378">Hydrolase</keyword>
<dbReference type="CDD" id="cd00487">
    <property type="entry name" value="Pep_deformylase"/>
    <property type="match status" value="1"/>
</dbReference>
<dbReference type="NCBIfam" id="NF001159">
    <property type="entry name" value="PRK00150.1-3"/>
    <property type="match status" value="1"/>
</dbReference>
<dbReference type="PRINTS" id="PR01576">
    <property type="entry name" value="PDEFORMYLASE"/>
</dbReference>
<organism evidence="6 7">
    <name type="scientific">Candidatus Methylumidiphilus alinenensis</name>
    <dbReference type="NCBI Taxonomy" id="2202197"/>
    <lineage>
        <taxon>Bacteria</taxon>
        <taxon>Pseudomonadati</taxon>
        <taxon>Pseudomonadota</taxon>
        <taxon>Gammaproteobacteria</taxon>
        <taxon>Methylococcales</taxon>
        <taxon>Candidatus Methylumidiphilus</taxon>
    </lineage>
</organism>
<dbReference type="NCBIfam" id="TIGR00079">
    <property type="entry name" value="pept_deformyl"/>
    <property type="match status" value="1"/>
</dbReference>
<dbReference type="FunFam" id="3.90.45.10:FF:000003">
    <property type="entry name" value="Peptide deformylase"/>
    <property type="match status" value="1"/>
</dbReference>
<evidence type="ECO:0000256" key="4">
    <source>
        <dbReference type="ARBA" id="ARBA00022917"/>
    </source>
</evidence>
<dbReference type="PIRSF" id="PIRSF004749">
    <property type="entry name" value="Pep_def"/>
    <property type="match status" value="1"/>
</dbReference>
<comment type="similarity">
    <text evidence="1 5">Belongs to the polypeptide deformylase family.</text>
</comment>
<keyword evidence="5" id="KW-0408">Iron</keyword>
<dbReference type="GO" id="GO:0046872">
    <property type="term" value="F:metal ion binding"/>
    <property type="evidence" value="ECO:0007669"/>
    <property type="project" value="UniProtKB-KW"/>
</dbReference>
<gene>
    <name evidence="5 6" type="primary">def</name>
    <name evidence="6" type="ORF">DM484_21660</name>
</gene>
<dbReference type="Pfam" id="PF01327">
    <property type="entry name" value="Pep_deformylase"/>
    <property type="match status" value="1"/>
</dbReference>
<sequence>MNQTILKLRQTGEPVLRQPARPLSEEEIHSPEIQRLIVSMRDTLRDAPGVGLAAPQVGFSLQLFIVEDRAEYQQDVPQEQLAERGRLPLPFQVIVNPKLTIIDPMPKLFFEGCLSVAGFSALVPRAAKVRVEGSDEKGEQLLIEAEGWHARILQHEIDHLQGKLYLDSMLPRSFMTTANHARFWRDKPVCEVCAALGLNFSQILNPSSY</sequence>
<dbReference type="HAMAP" id="MF_00163">
    <property type="entry name" value="Pep_deformylase"/>
    <property type="match status" value="1"/>
</dbReference>
<dbReference type="GO" id="GO:0006412">
    <property type="term" value="P:translation"/>
    <property type="evidence" value="ECO:0007669"/>
    <property type="project" value="UniProtKB-UniRule"/>
</dbReference>